<sequence length="947" mass="109437">MLKNRTKDVISHDRDENNTSNVVVALIDKLCDASTRITTALSYSNDGLKEKGNPDCNLCNIDAHEYKLYLKTIKVLDMIVKGVIEKEQIKKLKKIQSRVPTVSTNVNTHKNNMLFMQTKKNKPTINIKIQNNAKLKHNVKCFLIDLQRSIAELILQICFFKSQTELLNMRKQFDIPLINLKILNFEYTNLTDVITSLIEYEIESKILHRNKKYHKICITCLKREILNLINGINILLSETKNIKLVPRRSEKKQFKESCCHRYYPHIHGDINGSPVVLKFNQKKGNTSLGVQTDCQEDEFDTKSRTQSNNEIKSDNFNEDGIKTMIQSNDISQDMNLSKNSIGKYDLPVTKENSTQQSSNEESNIIYEENIKEKLDESKQLKEPANIPKENNSETDQSNNNSLSYIRIIQSLPMVVDDINDEQNQPDVLNKEQFNTKDSYTFNEANGPYIPSIESLDLKNTELDKYLNSKHIEIIESNVQIRHLHIQNPHNFTMTYKGLNGGIGDYISKLDSFPSHTKTIGSCSSISDAFDTCSSISDSLDTCSSLNNLYKSSLGPFITAKSIQKTHTSTLYKEENLKNSNELLKMTQHTQKSKSDQKVLIDSNASSNDINNETQKLEDLKHSTSVLSFLVHEEICKLYSSINIEMQEPLFLHKVIQEEIIEKLIVHNSYNKEPILGLDSVKTSSVNDLPVVIEQNFLTKSILEFLRIQFEAINSMQIKNKLEYKNNFKSKKVIKKVRVKKSRHLFCKKNVKKRKSRNLNIVNKTNQTGRSVLNSKMFCAKIPNSISFKVCLKLPKPKFGVEYFETKRIFNISLNLKFHVLVLEPKHFPSYNNILKYPKYKKIKNKVLHPTKIKFGSKRPYLLIHKCALQQISPNLYVIKTVSILNLIRFMPTSHCRKCYDKLHIDPILFDSVLDRKYFHLLNINNRITQREKYKHTNKKKLCFSKVN</sequence>
<accession>A0A1B6C3X9</accession>
<name>A0A1B6C3X9_9HEMI</name>
<feature type="region of interest" description="Disordered" evidence="1">
    <location>
        <begin position="376"/>
        <end position="398"/>
    </location>
</feature>
<protein>
    <submittedName>
        <fullName evidence="2">Uncharacterized protein</fullName>
    </submittedName>
</protein>
<feature type="region of interest" description="Disordered" evidence="1">
    <location>
        <begin position="294"/>
        <end position="318"/>
    </location>
</feature>
<proteinExistence type="predicted"/>
<gene>
    <name evidence="2" type="ORF">g.12705</name>
</gene>
<dbReference type="EMBL" id="GEDC01029092">
    <property type="protein sequence ID" value="JAS08206.1"/>
    <property type="molecule type" value="Transcribed_RNA"/>
</dbReference>
<organism evidence="2">
    <name type="scientific">Clastoptera arizonana</name>
    <name type="common">Arizona spittle bug</name>
    <dbReference type="NCBI Taxonomy" id="38151"/>
    <lineage>
        <taxon>Eukaryota</taxon>
        <taxon>Metazoa</taxon>
        <taxon>Ecdysozoa</taxon>
        <taxon>Arthropoda</taxon>
        <taxon>Hexapoda</taxon>
        <taxon>Insecta</taxon>
        <taxon>Pterygota</taxon>
        <taxon>Neoptera</taxon>
        <taxon>Paraneoptera</taxon>
        <taxon>Hemiptera</taxon>
        <taxon>Auchenorrhyncha</taxon>
        <taxon>Cercopoidea</taxon>
        <taxon>Clastopteridae</taxon>
        <taxon>Clastoptera</taxon>
    </lineage>
</organism>
<evidence type="ECO:0000313" key="2">
    <source>
        <dbReference type="EMBL" id="JAS08206.1"/>
    </source>
</evidence>
<reference evidence="2" key="1">
    <citation type="submission" date="2015-12" db="EMBL/GenBank/DDBJ databases">
        <title>De novo transcriptome assembly of four potential Pierce s Disease insect vectors from Arizona vineyards.</title>
        <authorList>
            <person name="Tassone E.E."/>
        </authorList>
    </citation>
    <scope>NUCLEOTIDE SEQUENCE</scope>
</reference>
<dbReference type="AlphaFoldDB" id="A0A1B6C3X9"/>
<evidence type="ECO:0000256" key="1">
    <source>
        <dbReference type="SAM" id="MobiDB-lite"/>
    </source>
</evidence>